<accession>Q2QU05</accession>
<protein>
    <submittedName>
        <fullName evidence="1">Uncharacterized protein</fullName>
    </submittedName>
</protein>
<sequence>MATTTNINDYINNNKDSTEDEVTFAQVEMVYDNEKTGYAQMLQLPRDVRSSQSNSSMHNIYGCVGWFFESVIGRILGSGCRIETMLVILFKILHREDWDNIRIRIDVLEKTPFVPIVDYSESLE</sequence>
<evidence type="ECO:0000313" key="1">
    <source>
        <dbReference type="EMBL" id="ABA97088.1"/>
    </source>
</evidence>
<reference evidence="1" key="3">
    <citation type="submission" date="2006-01" db="EMBL/GenBank/DDBJ databases">
        <authorList>
            <person name="Buell R."/>
        </authorList>
    </citation>
    <scope>NUCLEOTIDE SEQUENCE</scope>
</reference>
<dbReference type="AlphaFoldDB" id="Q2QU05"/>
<dbReference type="EMBL" id="DP000011">
    <property type="protein sequence ID" value="ABA97088.1"/>
    <property type="molecule type" value="Genomic_DNA"/>
</dbReference>
<gene>
    <name evidence="1" type="ordered locus">LOC_Os12g17920</name>
</gene>
<name>Q2QU05_ORYSJ</name>
<organism evidence="1">
    <name type="scientific">Oryza sativa subsp. japonica</name>
    <name type="common">Rice</name>
    <dbReference type="NCBI Taxonomy" id="39947"/>
    <lineage>
        <taxon>Eukaryota</taxon>
        <taxon>Viridiplantae</taxon>
        <taxon>Streptophyta</taxon>
        <taxon>Embryophyta</taxon>
        <taxon>Tracheophyta</taxon>
        <taxon>Spermatophyta</taxon>
        <taxon>Magnoliopsida</taxon>
        <taxon>Liliopsida</taxon>
        <taxon>Poales</taxon>
        <taxon>Poaceae</taxon>
        <taxon>BOP clade</taxon>
        <taxon>Oryzoideae</taxon>
        <taxon>Oryzeae</taxon>
        <taxon>Oryzinae</taxon>
        <taxon>Oryza</taxon>
        <taxon>Oryza sativa</taxon>
    </lineage>
</organism>
<proteinExistence type="predicted"/>
<reference evidence="1" key="2">
    <citation type="submission" date="2005-04" db="EMBL/GenBank/DDBJ databases">
        <authorList>
            <person name="Buell C.R."/>
            <person name="Wing R.A."/>
            <person name="McCombie W.A."/>
            <person name="Ouyang S."/>
        </authorList>
    </citation>
    <scope>NUCLEOTIDE SEQUENCE</scope>
</reference>
<reference evidence="1" key="1">
    <citation type="journal article" date="2005" name="BMC Biol.">
        <title>The sequence of rice chromosomes 11 and 12, rich in disease resistance genes and recent gene duplications.</title>
        <authorList>
            <consortium name="The rice chromosomes 11 and 12 sequencing consortia"/>
        </authorList>
    </citation>
    <scope>NUCLEOTIDE SEQUENCE [LARGE SCALE GENOMIC DNA]</scope>
</reference>